<dbReference type="PANTHER" id="PTHR34001">
    <property type="entry name" value="BLL7405 PROTEIN"/>
    <property type="match status" value="1"/>
</dbReference>
<dbReference type="InterPro" id="IPR051692">
    <property type="entry name" value="OMP-like"/>
</dbReference>
<dbReference type="InterPro" id="IPR011250">
    <property type="entry name" value="OMP/PagP_B-barrel"/>
</dbReference>
<evidence type="ECO:0000256" key="2">
    <source>
        <dbReference type="ARBA" id="ARBA00022729"/>
    </source>
</evidence>
<evidence type="ECO:0000256" key="1">
    <source>
        <dbReference type="ARBA" id="ARBA00004442"/>
    </source>
</evidence>
<dbReference type="Proteomes" id="UP001604002">
    <property type="component" value="Unassembled WGS sequence"/>
</dbReference>
<evidence type="ECO:0000259" key="6">
    <source>
        <dbReference type="Pfam" id="PF13505"/>
    </source>
</evidence>
<dbReference type="SUPFAM" id="SSF56925">
    <property type="entry name" value="OMPA-like"/>
    <property type="match status" value="1"/>
</dbReference>
<evidence type="ECO:0000313" key="8">
    <source>
        <dbReference type="Proteomes" id="UP001604002"/>
    </source>
</evidence>
<protein>
    <submittedName>
        <fullName evidence="7">Outer membrane protein</fullName>
    </submittedName>
</protein>
<proteinExistence type="inferred from homology"/>
<dbReference type="PANTHER" id="PTHR34001:SF3">
    <property type="entry name" value="BLL7405 PROTEIN"/>
    <property type="match status" value="1"/>
</dbReference>
<organism evidence="7 8">
    <name type="scientific">Xanthobacter oligotrophicus</name>
    <dbReference type="NCBI Taxonomy" id="2607286"/>
    <lineage>
        <taxon>Bacteria</taxon>
        <taxon>Pseudomonadati</taxon>
        <taxon>Pseudomonadota</taxon>
        <taxon>Alphaproteobacteria</taxon>
        <taxon>Hyphomicrobiales</taxon>
        <taxon>Xanthobacteraceae</taxon>
        <taxon>Xanthobacter</taxon>
    </lineage>
</organism>
<keyword evidence="4" id="KW-0998">Cell outer membrane</keyword>
<accession>A0ABW7A1Z1</accession>
<evidence type="ECO:0000256" key="3">
    <source>
        <dbReference type="ARBA" id="ARBA00023136"/>
    </source>
</evidence>
<comment type="similarity">
    <text evidence="5">Belongs to the Omp25/RopB family.</text>
</comment>
<evidence type="ECO:0000313" key="7">
    <source>
        <dbReference type="EMBL" id="MFG1374737.1"/>
    </source>
</evidence>
<dbReference type="EMBL" id="JBAFVH010000015">
    <property type="protein sequence ID" value="MFG1374737.1"/>
    <property type="molecule type" value="Genomic_DNA"/>
</dbReference>
<dbReference type="Pfam" id="PF13505">
    <property type="entry name" value="OMP_b-brl"/>
    <property type="match status" value="1"/>
</dbReference>
<dbReference type="Gene3D" id="2.40.160.20">
    <property type="match status" value="1"/>
</dbReference>
<gene>
    <name evidence="7" type="ORF">V5F32_21375</name>
</gene>
<keyword evidence="3" id="KW-0472">Membrane</keyword>
<sequence length="190" mass="19446">MFSWTGFYIGANAGYGWGSGQDALGGSLGGAGIDPKGWFGGGQAGYNYQFSNNVVAGIEADIQGGDISASASGPLGGQLGGQLGVLGLSSTLDSFGTVRGRLGYAFGPILPYVTGGFAWGNNSIDYLGASQSQTHTGWTAGAGIEYALTDHWTAKTEYLYTDLGSKFYDTLGASAGVTAQTAKIGINYKF</sequence>
<keyword evidence="2" id="KW-0732">Signal</keyword>
<keyword evidence="8" id="KW-1185">Reference proteome</keyword>
<dbReference type="InterPro" id="IPR027385">
    <property type="entry name" value="Beta-barrel_OMP"/>
</dbReference>
<name>A0ABW7A1Z1_9HYPH</name>
<comment type="subcellular location">
    <subcellularLocation>
        <location evidence="1">Cell outer membrane</location>
    </subcellularLocation>
</comment>
<feature type="domain" description="Outer membrane protein beta-barrel" evidence="6">
    <location>
        <begin position="3"/>
        <end position="190"/>
    </location>
</feature>
<evidence type="ECO:0000256" key="5">
    <source>
        <dbReference type="ARBA" id="ARBA00038306"/>
    </source>
</evidence>
<reference evidence="7 8" key="1">
    <citation type="submission" date="2024-02" db="EMBL/GenBank/DDBJ databases">
        <title>Expansion and revision of Xanthobacter and proposal of Roseixanthobacter gen. nov.</title>
        <authorList>
            <person name="Soltysiak M.P.M."/>
            <person name="Jalihal A."/>
            <person name="Ory A."/>
            <person name="Chrisophersen C."/>
            <person name="Lee A.D."/>
            <person name="Boulton J."/>
            <person name="Springer M."/>
        </authorList>
    </citation>
    <scope>NUCLEOTIDE SEQUENCE [LARGE SCALE GENOMIC DNA]</scope>
    <source>
        <strain evidence="7 8">23A</strain>
    </source>
</reference>
<comment type="caution">
    <text evidence="7">The sequence shown here is derived from an EMBL/GenBank/DDBJ whole genome shotgun (WGS) entry which is preliminary data.</text>
</comment>
<evidence type="ECO:0000256" key="4">
    <source>
        <dbReference type="ARBA" id="ARBA00023237"/>
    </source>
</evidence>
<dbReference type="RefSeq" id="WP_232847425.1">
    <property type="nucleotide sequence ID" value="NZ_JAKOAT010000002.1"/>
</dbReference>